<feature type="transmembrane region" description="Helical" evidence="10">
    <location>
        <begin position="218"/>
        <end position="236"/>
    </location>
</feature>
<proteinExistence type="predicted"/>
<dbReference type="PANTHER" id="PTHR24246:SF27">
    <property type="entry name" value="ADENOSINE RECEPTOR, ISOFORM A"/>
    <property type="match status" value="1"/>
</dbReference>
<keyword evidence="6 10" id="KW-0472">Membrane</keyword>
<evidence type="ECO:0000256" key="1">
    <source>
        <dbReference type="ARBA" id="ARBA00004651"/>
    </source>
</evidence>
<feature type="transmembrane region" description="Helical" evidence="10">
    <location>
        <begin position="6"/>
        <end position="24"/>
    </location>
</feature>
<keyword evidence="8" id="KW-0325">Glycoprotein</keyword>
<evidence type="ECO:0000256" key="6">
    <source>
        <dbReference type="ARBA" id="ARBA00023136"/>
    </source>
</evidence>
<evidence type="ECO:0000256" key="4">
    <source>
        <dbReference type="ARBA" id="ARBA00022989"/>
    </source>
</evidence>
<organism evidence="12 13">
    <name type="scientific">Plectus sambesii</name>
    <dbReference type="NCBI Taxonomy" id="2011161"/>
    <lineage>
        <taxon>Eukaryota</taxon>
        <taxon>Metazoa</taxon>
        <taxon>Ecdysozoa</taxon>
        <taxon>Nematoda</taxon>
        <taxon>Chromadorea</taxon>
        <taxon>Plectida</taxon>
        <taxon>Plectina</taxon>
        <taxon>Plectoidea</taxon>
        <taxon>Plectidae</taxon>
        <taxon>Plectus</taxon>
    </lineage>
</organism>
<dbReference type="InterPro" id="IPR000276">
    <property type="entry name" value="GPCR_Rhodpsn"/>
</dbReference>
<name>A0A914WZ48_9BILA</name>
<evidence type="ECO:0000313" key="12">
    <source>
        <dbReference type="Proteomes" id="UP000887566"/>
    </source>
</evidence>
<dbReference type="CDD" id="cd00637">
    <property type="entry name" value="7tm_classA_rhodopsin-like"/>
    <property type="match status" value="1"/>
</dbReference>
<feature type="transmembrane region" description="Helical" evidence="10">
    <location>
        <begin position="135"/>
        <end position="155"/>
    </location>
</feature>
<comment type="subcellular location">
    <subcellularLocation>
        <location evidence="1">Cell membrane</location>
        <topology evidence="1">Multi-pass membrane protein</topology>
    </subcellularLocation>
</comment>
<dbReference type="GO" id="GO:0005886">
    <property type="term" value="C:plasma membrane"/>
    <property type="evidence" value="ECO:0007669"/>
    <property type="project" value="UniProtKB-SubCell"/>
</dbReference>
<keyword evidence="3 10" id="KW-0812">Transmembrane</keyword>
<evidence type="ECO:0000256" key="9">
    <source>
        <dbReference type="ARBA" id="ARBA00023224"/>
    </source>
</evidence>
<dbReference type="Gene3D" id="1.20.1070.10">
    <property type="entry name" value="Rhodopsin 7-helix transmembrane proteins"/>
    <property type="match status" value="1"/>
</dbReference>
<dbReference type="WBParaSite" id="PSAMB.scaffold581size46544.g7240.t1">
    <property type="protein sequence ID" value="PSAMB.scaffold581size46544.g7240.t1"/>
    <property type="gene ID" value="PSAMB.scaffold581size46544.g7240"/>
</dbReference>
<feature type="transmembrane region" description="Helical" evidence="10">
    <location>
        <begin position="81"/>
        <end position="108"/>
    </location>
</feature>
<dbReference type="AlphaFoldDB" id="A0A914WZ48"/>
<evidence type="ECO:0000256" key="2">
    <source>
        <dbReference type="ARBA" id="ARBA00022475"/>
    </source>
</evidence>
<feature type="transmembrane region" description="Helical" evidence="10">
    <location>
        <begin position="181"/>
        <end position="206"/>
    </location>
</feature>
<evidence type="ECO:0000256" key="3">
    <source>
        <dbReference type="ARBA" id="ARBA00022692"/>
    </source>
</evidence>
<dbReference type="GO" id="GO:0004930">
    <property type="term" value="F:G protein-coupled receptor activity"/>
    <property type="evidence" value="ECO:0007669"/>
    <property type="project" value="UniProtKB-KW"/>
</dbReference>
<dbReference type="PROSITE" id="PS50262">
    <property type="entry name" value="G_PROTEIN_RECEP_F1_2"/>
    <property type="match status" value="1"/>
</dbReference>
<reference evidence="13" key="1">
    <citation type="submission" date="2022-11" db="UniProtKB">
        <authorList>
            <consortium name="WormBaseParasite"/>
        </authorList>
    </citation>
    <scope>IDENTIFICATION</scope>
</reference>
<sequence length="267" mass="30437">MAAADIIYGLAITITAIYRFYLIVNGEQNVRISTWDCTIRPAAFLSRIGLQLTSVMNVVVSVDRLIAVALPIKYRQLDRRYALKILMVVAIFGATSFAAMFLSTYYSIASHERNVTKYCSGFPTQFWYDFYQNTLLINICGYVSVAIYIGVFFGYRRVKRQTAPLSTTLRNQHMVEQQQRLTVTLGIITMSTLIFFNIPYTIIAVYKLMNVDTPQPTLLGIISRFSAIINVVLYVYRQKEMKKAIWALVRCKKAATLSLYTNSAFQP</sequence>
<evidence type="ECO:0000256" key="5">
    <source>
        <dbReference type="ARBA" id="ARBA00023040"/>
    </source>
</evidence>
<evidence type="ECO:0000256" key="10">
    <source>
        <dbReference type="SAM" id="Phobius"/>
    </source>
</evidence>
<keyword evidence="7" id="KW-0675">Receptor</keyword>
<keyword evidence="2" id="KW-1003">Cell membrane</keyword>
<dbReference type="InterPro" id="IPR017452">
    <property type="entry name" value="GPCR_Rhodpsn_7TM"/>
</dbReference>
<dbReference type="Proteomes" id="UP000887566">
    <property type="component" value="Unplaced"/>
</dbReference>
<evidence type="ECO:0000313" key="13">
    <source>
        <dbReference type="WBParaSite" id="PSAMB.scaffold581size46544.g7240.t1"/>
    </source>
</evidence>
<dbReference type="Pfam" id="PF00001">
    <property type="entry name" value="7tm_1"/>
    <property type="match status" value="1"/>
</dbReference>
<feature type="domain" description="G-protein coupled receptors family 1 profile" evidence="11">
    <location>
        <begin position="1"/>
        <end position="234"/>
    </location>
</feature>
<protein>
    <submittedName>
        <fullName evidence="13">G-protein coupled receptors family 1 profile domain-containing protein</fullName>
    </submittedName>
</protein>
<dbReference type="SUPFAM" id="SSF81321">
    <property type="entry name" value="Family A G protein-coupled receptor-like"/>
    <property type="match status" value="1"/>
</dbReference>
<accession>A0A914WZ48</accession>
<keyword evidence="9" id="KW-0807">Transducer</keyword>
<keyword evidence="5" id="KW-0297">G-protein coupled receptor</keyword>
<evidence type="ECO:0000256" key="8">
    <source>
        <dbReference type="ARBA" id="ARBA00023180"/>
    </source>
</evidence>
<keyword evidence="12" id="KW-1185">Reference proteome</keyword>
<evidence type="ECO:0000256" key="7">
    <source>
        <dbReference type="ARBA" id="ARBA00023170"/>
    </source>
</evidence>
<dbReference type="PANTHER" id="PTHR24246">
    <property type="entry name" value="OLFACTORY RECEPTOR AND ADENOSINE RECEPTOR"/>
    <property type="match status" value="1"/>
</dbReference>
<evidence type="ECO:0000259" key="11">
    <source>
        <dbReference type="PROSITE" id="PS50262"/>
    </source>
</evidence>
<keyword evidence="4 10" id="KW-1133">Transmembrane helix</keyword>